<feature type="domain" description="RelA/SpoT" evidence="2">
    <location>
        <begin position="79"/>
        <end position="202"/>
    </location>
</feature>
<dbReference type="AlphaFoldDB" id="Z9JVD7"/>
<dbReference type="InterPro" id="IPR052366">
    <property type="entry name" value="GTP_Pyrophosphokinase"/>
</dbReference>
<dbReference type="SMART" id="SM00954">
    <property type="entry name" value="RelA_SpoT"/>
    <property type="match status" value="1"/>
</dbReference>
<dbReference type="HOGENOM" id="CLU_077095_1_1_11"/>
<comment type="caution">
    <text evidence="3">The sequence shown here is derived from an EMBL/GenBank/DDBJ whole genome shotgun (WGS) entry which is preliminary data.</text>
</comment>
<accession>Z9JVD7</accession>
<dbReference type="Gene3D" id="3.30.460.10">
    <property type="entry name" value="Beta Polymerase, domain 2"/>
    <property type="match status" value="1"/>
</dbReference>
<feature type="region of interest" description="Disordered" evidence="1">
    <location>
        <begin position="224"/>
        <end position="249"/>
    </location>
</feature>
<dbReference type="SUPFAM" id="SSF81301">
    <property type="entry name" value="Nucleotidyltransferase"/>
    <property type="match status" value="1"/>
</dbReference>
<dbReference type="InterPro" id="IPR007685">
    <property type="entry name" value="RelA_SpoT"/>
</dbReference>
<name>Z9JVD7_9MICO</name>
<dbReference type="CDD" id="cd05399">
    <property type="entry name" value="NT_Rel-Spo_like"/>
    <property type="match status" value="1"/>
</dbReference>
<dbReference type="OrthoDB" id="9789634at2"/>
<protein>
    <submittedName>
        <fullName evidence="3">GTP pyrophosphokinase</fullName>
    </submittedName>
</protein>
<keyword evidence="3" id="KW-0808">Transferase</keyword>
<dbReference type="PANTHER" id="PTHR47837">
    <property type="entry name" value="GTP PYROPHOSPHOKINASE YJBM"/>
    <property type="match status" value="1"/>
</dbReference>
<evidence type="ECO:0000313" key="4">
    <source>
        <dbReference type="Proteomes" id="UP000023067"/>
    </source>
</evidence>
<evidence type="ECO:0000256" key="1">
    <source>
        <dbReference type="SAM" id="MobiDB-lite"/>
    </source>
</evidence>
<reference evidence="3 4" key="1">
    <citation type="submission" date="2014-02" db="EMBL/GenBank/DDBJ databases">
        <title>Genome sequence of Brachybacterium phenoliresistens strain W13A50.</title>
        <authorList>
            <person name="Wang X."/>
        </authorList>
    </citation>
    <scope>NUCLEOTIDE SEQUENCE [LARGE SCALE GENOMIC DNA]</scope>
    <source>
        <strain evidence="3 4">W13A50</strain>
    </source>
</reference>
<dbReference type="PATRIC" id="fig|396014.3.peg.1179"/>
<dbReference type="Gene3D" id="1.10.287.860">
    <property type="entry name" value="Nucleotidyltransferase"/>
    <property type="match status" value="1"/>
</dbReference>
<dbReference type="RefSeq" id="WP_051486601.1">
    <property type="nucleotide sequence ID" value="NZ_BAAAOW010000003.1"/>
</dbReference>
<keyword evidence="3" id="KW-0418">Kinase</keyword>
<keyword evidence="4" id="KW-1185">Reference proteome</keyword>
<organism evidence="3 4">
    <name type="scientific">Brachybacterium phenoliresistens</name>
    <dbReference type="NCBI Taxonomy" id="396014"/>
    <lineage>
        <taxon>Bacteria</taxon>
        <taxon>Bacillati</taxon>
        <taxon>Actinomycetota</taxon>
        <taxon>Actinomycetes</taxon>
        <taxon>Micrococcales</taxon>
        <taxon>Dermabacteraceae</taxon>
        <taxon>Brachybacterium</taxon>
    </lineage>
</organism>
<dbReference type="STRING" id="396014.BF93_14135"/>
<dbReference type="GO" id="GO:0016301">
    <property type="term" value="F:kinase activity"/>
    <property type="evidence" value="ECO:0007669"/>
    <property type="project" value="UniProtKB-KW"/>
</dbReference>
<dbReference type="eggNOG" id="COG2357">
    <property type="taxonomic scope" value="Bacteria"/>
</dbReference>
<sequence length="249" mass="28182">MSLVPSQLSARAVDAVRALAGRDAEGEDLDEMLKQIQRTFVTFRLEYKFGLDEITTKVGILREQFDLTYDHSPIEHVKTRLKSVDSMIEKTVRKNCEPTLEAIRANILDIAGMRVTCPYVEDVYLVADALRRQGDLTLLQVKDYIAEPKPNGYRSLHLVVEVPVFLADRTVQVPVEIQIRTIAMDFWASAEHELRYKFAGDVPPELSRTMSEIAGTARSLDEQMTALRAELAPPSPRPGPDQEDRSRDR</sequence>
<feature type="compositionally biased region" description="Basic and acidic residues" evidence="1">
    <location>
        <begin position="240"/>
        <end position="249"/>
    </location>
</feature>
<dbReference type="InterPro" id="IPR043519">
    <property type="entry name" value="NT_sf"/>
</dbReference>
<dbReference type="Pfam" id="PF04607">
    <property type="entry name" value="RelA_SpoT"/>
    <property type="match status" value="1"/>
</dbReference>
<gene>
    <name evidence="3" type="ORF">BF93_14135</name>
</gene>
<dbReference type="Proteomes" id="UP000023067">
    <property type="component" value="Unassembled WGS sequence"/>
</dbReference>
<evidence type="ECO:0000313" key="3">
    <source>
        <dbReference type="EMBL" id="EWS81963.1"/>
    </source>
</evidence>
<dbReference type="EMBL" id="JDYK01000004">
    <property type="protein sequence ID" value="EWS81963.1"/>
    <property type="molecule type" value="Genomic_DNA"/>
</dbReference>
<dbReference type="PANTHER" id="PTHR47837:SF2">
    <property type="entry name" value="GTP PYROPHOSPHOKINASE YWAC"/>
    <property type="match status" value="1"/>
</dbReference>
<evidence type="ECO:0000259" key="2">
    <source>
        <dbReference type="SMART" id="SM00954"/>
    </source>
</evidence>
<dbReference type="GO" id="GO:0015969">
    <property type="term" value="P:guanosine tetraphosphate metabolic process"/>
    <property type="evidence" value="ECO:0007669"/>
    <property type="project" value="InterPro"/>
</dbReference>
<proteinExistence type="predicted"/>